<organism evidence="1 2">
    <name type="scientific">Calothrix parietina FACHB-288</name>
    <dbReference type="NCBI Taxonomy" id="2692896"/>
    <lineage>
        <taxon>Bacteria</taxon>
        <taxon>Bacillati</taxon>
        <taxon>Cyanobacteriota</taxon>
        <taxon>Cyanophyceae</taxon>
        <taxon>Nostocales</taxon>
        <taxon>Calotrichaceae</taxon>
        <taxon>Calothrix</taxon>
    </lineage>
</organism>
<reference evidence="1 2" key="1">
    <citation type="journal article" date="2020" name="ISME J.">
        <title>Comparative genomics reveals insights into cyanobacterial evolution and habitat adaptation.</title>
        <authorList>
            <person name="Chen M.Y."/>
            <person name="Teng W.K."/>
            <person name="Zhao L."/>
            <person name="Hu C.X."/>
            <person name="Zhou Y.K."/>
            <person name="Han B.P."/>
            <person name="Song L.R."/>
            <person name="Shu W.S."/>
        </authorList>
    </citation>
    <scope>NUCLEOTIDE SEQUENCE [LARGE SCALE GENOMIC DNA]</scope>
    <source>
        <strain evidence="1 2">FACHB-288</strain>
    </source>
</reference>
<dbReference type="Proteomes" id="UP000658514">
    <property type="component" value="Unassembled WGS sequence"/>
</dbReference>
<name>A0ABR8ADY0_9CYAN</name>
<dbReference type="SUPFAM" id="SSF88723">
    <property type="entry name" value="PIN domain-like"/>
    <property type="match status" value="1"/>
</dbReference>
<accession>A0ABR8ADY0</accession>
<dbReference type="EMBL" id="JACJQH010000038">
    <property type="protein sequence ID" value="MBD2198237.1"/>
    <property type="molecule type" value="Genomic_DNA"/>
</dbReference>
<proteinExistence type="predicted"/>
<evidence type="ECO:0000313" key="2">
    <source>
        <dbReference type="Proteomes" id="UP000658514"/>
    </source>
</evidence>
<dbReference type="CDD" id="cd09881">
    <property type="entry name" value="PIN_VapC4-5_FitB-like"/>
    <property type="match status" value="1"/>
</dbReference>
<gene>
    <name evidence="1" type="ORF">H6G24_22480</name>
</gene>
<sequence length="140" mass="15855">MSRYILDTDHVSLILGNHPQVIANASLHQIAVTVITVQELFNGWIGKINEPSSVHNLPALYSKLWTTVKYLQTVEILDFTLEADECLKQLLKENPPLRKNRLQKDMRIAAIALSLNATVATRNQRDFALVPRLAIVDWTL</sequence>
<protein>
    <submittedName>
        <fullName evidence="1">Type II toxin-antitoxin system VapC family toxin</fullName>
    </submittedName>
</protein>
<comment type="caution">
    <text evidence="1">The sequence shown here is derived from an EMBL/GenBank/DDBJ whole genome shotgun (WGS) entry which is preliminary data.</text>
</comment>
<dbReference type="RefSeq" id="WP_190545641.1">
    <property type="nucleotide sequence ID" value="NZ_CAWPNO010000071.1"/>
</dbReference>
<dbReference type="InterPro" id="IPR029060">
    <property type="entry name" value="PIN-like_dom_sf"/>
</dbReference>
<evidence type="ECO:0000313" key="1">
    <source>
        <dbReference type="EMBL" id="MBD2198237.1"/>
    </source>
</evidence>
<dbReference type="Gene3D" id="3.40.50.1010">
    <property type="entry name" value="5'-nuclease"/>
    <property type="match status" value="1"/>
</dbReference>
<keyword evidence="2" id="KW-1185">Reference proteome</keyword>